<protein>
    <recommendedName>
        <fullName evidence="3">Tetratricopeptide repeat protein</fullName>
    </recommendedName>
</protein>
<organism evidence="1 2">
    <name type="scientific">Kribbella pratensis</name>
    <dbReference type="NCBI Taxonomy" id="2512112"/>
    <lineage>
        <taxon>Bacteria</taxon>
        <taxon>Bacillati</taxon>
        <taxon>Actinomycetota</taxon>
        <taxon>Actinomycetes</taxon>
        <taxon>Propionibacteriales</taxon>
        <taxon>Kribbellaceae</taxon>
        <taxon>Kribbella</taxon>
    </lineage>
</organism>
<sequence length="153" mass="16171">MANWGRRRRIALQALAESHLFAGDVATACTYFEEAEAFATKSGYGTILAELHADLAQCNFLDGEVELAYTQATQALAEPEAIEYGIGQQWSHSLLARCCTVLNRPTEAATHQAAADALCRQTGYTPAEQRPALWAGAGGRPALGGGATGRMGG</sequence>
<comment type="caution">
    <text evidence="1">The sequence shown here is derived from an EMBL/GenBank/DDBJ whole genome shotgun (WGS) entry which is preliminary data.</text>
</comment>
<name>A0ABY2F819_9ACTN</name>
<dbReference type="SUPFAM" id="SSF48452">
    <property type="entry name" value="TPR-like"/>
    <property type="match status" value="1"/>
</dbReference>
<reference evidence="1 2" key="1">
    <citation type="submission" date="2019-03" db="EMBL/GenBank/DDBJ databases">
        <title>Genomic Encyclopedia of Type Strains, Phase III (KMG-III): the genomes of soil and plant-associated and newly described type strains.</title>
        <authorList>
            <person name="Whitman W."/>
        </authorList>
    </citation>
    <scope>NUCLEOTIDE SEQUENCE [LARGE SCALE GENOMIC DNA]</scope>
    <source>
        <strain evidence="1 2">VKMAc-2574</strain>
    </source>
</reference>
<evidence type="ECO:0000313" key="2">
    <source>
        <dbReference type="Proteomes" id="UP000295060"/>
    </source>
</evidence>
<keyword evidence="2" id="KW-1185">Reference proteome</keyword>
<dbReference type="EMBL" id="SODU01000004">
    <property type="protein sequence ID" value="TDW84542.1"/>
    <property type="molecule type" value="Genomic_DNA"/>
</dbReference>
<gene>
    <name evidence="1" type="ORF">EV137_7356</name>
</gene>
<accession>A0ABY2F819</accession>
<evidence type="ECO:0008006" key="3">
    <source>
        <dbReference type="Google" id="ProtNLM"/>
    </source>
</evidence>
<dbReference type="RefSeq" id="WP_134132670.1">
    <property type="nucleotide sequence ID" value="NZ_SODU01000004.1"/>
</dbReference>
<dbReference type="Gene3D" id="1.25.40.10">
    <property type="entry name" value="Tetratricopeptide repeat domain"/>
    <property type="match status" value="1"/>
</dbReference>
<evidence type="ECO:0000313" key="1">
    <source>
        <dbReference type="EMBL" id="TDW84542.1"/>
    </source>
</evidence>
<dbReference type="Proteomes" id="UP000295060">
    <property type="component" value="Unassembled WGS sequence"/>
</dbReference>
<dbReference type="InterPro" id="IPR011990">
    <property type="entry name" value="TPR-like_helical_dom_sf"/>
</dbReference>
<proteinExistence type="predicted"/>